<gene>
    <name evidence="1" type="ORF">R3P38DRAFT_2904974</name>
</gene>
<dbReference type="EMBL" id="JAWWNJ010000017">
    <property type="protein sequence ID" value="KAK7038200.1"/>
    <property type="molecule type" value="Genomic_DNA"/>
</dbReference>
<dbReference type="AlphaFoldDB" id="A0AAW0CJA4"/>
<evidence type="ECO:0000313" key="1">
    <source>
        <dbReference type="EMBL" id="KAK7038200.1"/>
    </source>
</evidence>
<name>A0AAW0CJA4_9AGAR</name>
<keyword evidence="2" id="KW-1185">Reference proteome</keyword>
<reference evidence="1 2" key="1">
    <citation type="journal article" date="2024" name="J Genomics">
        <title>Draft genome sequencing and assembly of Favolaschia claudopus CIRM-BRFM 2984 isolated from oak limbs.</title>
        <authorList>
            <person name="Navarro D."/>
            <person name="Drula E."/>
            <person name="Chaduli D."/>
            <person name="Cazenave R."/>
            <person name="Ahrendt S."/>
            <person name="Wang J."/>
            <person name="Lipzen A."/>
            <person name="Daum C."/>
            <person name="Barry K."/>
            <person name="Grigoriev I.V."/>
            <person name="Favel A."/>
            <person name="Rosso M.N."/>
            <person name="Martin F."/>
        </authorList>
    </citation>
    <scope>NUCLEOTIDE SEQUENCE [LARGE SCALE GENOMIC DNA]</scope>
    <source>
        <strain evidence="1 2">CIRM-BRFM 2984</strain>
    </source>
</reference>
<dbReference type="SUPFAM" id="SSF52047">
    <property type="entry name" value="RNI-like"/>
    <property type="match status" value="1"/>
</dbReference>
<evidence type="ECO:0008006" key="3">
    <source>
        <dbReference type="Google" id="ProtNLM"/>
    </source>
</evidence>
<proteinExistence type="predicted"/>
<dbReference type="Gene3D" id="3.80.10.10">
    <property type="entry name" value="Ribonuclease Inhibitor"/>
    <property type="match status" value="1"/>
</dbReference>
<evidence type="ECO:0000313" key="2">
    <source>
        <dbReference type="Proteomes" id="UP001362999"/>
    </source>
</evidence>
<dbReference type="Proteomes" id="UP001362999">
    <property type="component" value="Unassembled WGS sequence"/>
</dbReference>
<dbReference type="InterPro" id="IPR032675">
    <property type="entry name" value="LRR_dom_sf"/>
</dbReference>
<organism evidence="1 2">
    <name type="scientific">Favolaschia claudopus</name>
    <dbReference type="NCBI Taxonomy" id="2862362"/>
    <lineage>
        <taxon>Eukaryota</taxon>
        <taxon>Fungi</taxon>
        <taxon>Dikarya</taxon>
        <taxon>Basidiomycota</taxon>
        <taxon>Agaricomycotina</taxon>
        <taxon>Agaricomycetes</taxon>
        <taxon>Agaricomycetidae</taxon>
        <taxon>Agaricales</taxon>
        <taxon>Marasmiineae</taxon>
        <taxon>Mycenaceae</taxon>
        <taxon>Favolaschia</taxon>
    </lineage>
</organism>
<protein>
    <recommendedName>
        <fullName evidence="3">F-box domain-containing protein</fullName>
    </recommendedName>
</protein>
<comment type="caution">
    <text evidence="1">The sequence shown here is derived from an EMBL/GenBank/DDBJ whole genome shotgun (WGS) entry which is preliminary data.</text>
</comment>
<sequence>MSSSTFKSCPGLGPLSNGVFEYQKQNTLVSDKDGRLRYTALSRRILCLPLETLAEIFERCLPDIDFVCPSPTQAPLVLCGVCHQWREVALSTPTLWCSLEINLSLSGEACWDAYAYICLTWLSRIRKASLSISILLSRPLKWPERVRPLLEAIAGMSAQWRVIKFNPALVDPQLLFPKTASAPLHFPFLEKVVCTNNTQFNDLLPFTNAPRLRELCTFSSIALPEDFPWAQLAAFSARAASLSSSFAVLDRAVDLVKLHLRIGVDDVSSIPTSIVSLDSLQHLSITALAVAEDMLSVTPMSILRRLKTPTLKHLTLRHNREEEYPADYSPFFSWITRSAVQLHSLVLFHIPVSEDTLVTCLKAVPSLVELQLKPLHDINLDTLFAQLTVISFLPRLKSMLCEFSYEARSDPNILAKALRWRWDSVDIAKLHLFSILKWHSADYFQVIRAELSRLQEEGMELYFGHHPTASHHALSVLRAS</sequence>
<accession>A0AAW0CJA4</accession>